<keyword evidence="4" id="KW-0418">Kinase</keyword>
<feature type="coiled-coil region" evidence="2">
    <location>
        <begin position="189"/>
        <end position="216"/>
    </location>
</feature>
<dbReference type="Pfam" id="PF04607">
    <property type="entry name" value="RelA_SpoT"/>
    <property type="match status" value="1"/>
</dbReference>
<dbReference type="InterPro" id="IPR052366">
    <property type="entry name" value="GTP_Pyrophosphokinase"/>
</dbReference>
<dbReference type="AlphaFoldDB" id="A0A3P5XC02"/>
<reference evidence="4 5" key="1">
    <citation type="submission" date="2018-11" db="EMBL/GenBank/DDBJ databases">
        <authorList>
            <person name="Criscuolo A."/>
        </authorList>
    </citation>
    <scope>NUCLEOTIDE SEQUENCE [LARGE SCALE GENOMIC DNA]</scope>
    <source>
        <strain evidence="4">ATB-66</strain>
    </source>
</reference>
<comment type="pathway">
    <text evidence="1">Purine metabolism; ppGpp biosynthesis; ppGpp from GTP: step 1/2.</text>
</comment>
<dbReference type="EC" id="2.7.6.5" evidence="4"/>
<accession>A0A3P5XC02</accession>
<dbReference type="SUPFAM" id="SSF81301">
    <property type="entry name" value="Nucleotidyltransferase"/>
    <property type="match status" value="1"/>
</dbReference>
<evidence type="ECO:0000313" key="4">
    <source>
        <dbReference type="EMBL" id="VDC25024.1"/>
    </source>
</evidence>
<evidence type="ECO:0000313" key="5">
    <source>
        <dbReference type="Proteomes" id="UP000270468"/>
    </source>
</evidence>
<dbReference type="Gene3D" id="1.10.287.860">
    <property type="entry name" value="Nucleotidyltransferase"/>
    <property type="match status" value="1"/>
</dbReference>
<dbReference type="CDD" id="cd05399">
    <property type="entry name" value="NT_Rel-Spo_like"/>
    <property type="match status" value="1"/>
</dbReference>
<evidence type="ECO:0000256" key="2">
    <source>
        <dbReference type="SAM" id="Coils"/>
    </source>
</evidence>
<keyword evidence="4" id="KW-0808">Transferase</keyword>
<dbReference type="EMBL" id="UXAV01000031">
    <property type="protein sequence ID" value="VDC25024.1"/>
    <property type="molecule type" value="Genomic_DNA"/>
</dbReference>
<dbReference type="Gene3D" id="3.30.460.10">
    <property type="entry name" value="Beta Polymerase, domain 2"/>
    <property type="match status" value="1"/>
</dbReference>
<dbReference type="GO" id="GO:0016301">
    <property type="term" value="F:kinase activity"/>
    <property type="evidence" value="ECO:0007669"/>
    <property type="project" value="UniProtKB-KW"/>
</dbReference>
<dbReference type="Proteomes" id="UP000270468">
    <property type="component" value="Unassembled WGS sequence"/>
</dbReference>
<dbReference type="SMART" id="SM00954">
    <property type="entry name" value="RelA_SpoT"/>
    <property type="match status" value="1"/>
</dbReference>
<proteinExistence type="predicted"/>
<feature type="domain" description="RelA/SpoT" evidence="3">
    <location>
        <begin position="58"/>
        <end position="181"/>
    </location>
</feature>
<sequence>MKRTNEQDYSRLNHLKKEVTRFMLAYKFALDEVSTKINILEEEFQLIHEYNPIEHINTRLKTPESIIKKALRKNVELSLPSIKENMRDIAGIRINCSFNSDIYKLSEMIQKQKDIEVIEYKDYIKNPKPNGYRSLHLILKIPVFMSDRVEHVFVEMQIRTIAMDFWASLEHKIFYKFNKSVPEKITRELKEAAESANELDWKMENLHKEISEIKRMDEEFSTTLFNEKNEFNIPLKFLEMMNGNSNTTPTKI</sequence>
<name>A0A3P5XC02_9BACL</name>
<keyword evidence="5" id="KW-1185">Reference proteome</keyword>
<dbReference type="PANTHER" id="PTHR47837:SF2">
    <property type="entry name" value="GTP PYROPHOSPHOKINASE YWAC"/>
    <property type="match status" value="1"/>
</dbReference>
<keyword evidence="2" id="KW-0175">Coiled coil</keyword>
<dbReference type="UniPathway" id="UPA00908">
    <property type="reaction ID" value="UER00884"/>
</dbReference>
<protein>
    <submittedName>
        <fullName evidence="4">GTP pyrophosphokinase YwaC</fullName>
        <ecNumber evidence="4">2.7.6.5</ecNumber>
    </submittedName>
</protein>
<dbReference type="GO" id="GO:0015970">
    <property type="term" value="P:guanosine tetraphosphate biosynthetic process"/>
    <property type="evidence" value="ECO:0007669"/>
    <property type="project" value="UniProtKB-UniPathway"/>
</dbReference>
<dbReference type="GO" id="GO:0008728">
    <property type="term" value="F:GTP diphosphokinase activity"/>
    <property type="evidence" value="ECO:0007669"/>
    <property type="project" value="UniProtKB-EC"/>
</dbReference>
<gene>
    <name evidence="4" type="primary">ywaC</name>
    <name evidence="4" type="ORF">FILTAD_01143</name>
</gene>
<evidence type="ECO:0000259" key="3">
    <source>
        <dbReference type="SMART" id="SM00954"/>
    </source>
</evidence>
<dbReference type="InterPro" id="IPR043519">
    <property type="entry name" value="NT_sf"/>
</dbReference>
<evidence type="ECO:0000256" key="1">
    <source>
        <dbReference type="ARBA" id="ARBA00004976"/>
    </source>
</evidence>
<dbReference type="PANTHER" id="PTHR47837">
    <property type="entry name" value="GTP PYROPHOSPHOKINASE YJBM"/>
    <property type="match status" value="1"/>
</dbReference>
<dbReference type="InterPro" id="IPR007685">
    <property type="entry name" value="RelA_SpoT"/>
</dbReference>
<organism evidence="4 5">
    <name type="scientific">Filibacter tadaridae</name>
    <dbReference type="NCBI Taxonomy" id="2483811"/>
    <lineage>
        <taxon>Bacteria</taxon>
        <taxon>Bacillati</taxon>
        <taxon>Bacillota</taxon>
        <taxon>Bacilli</taxon>
        <taxon>Bacillales</taxon>
        <taxon>Caryophanaceae</taxon>
        <taxon>Filibacter</taxon>
    </lineage>
</organism>